<gene>
    <name evidence="2" type="ORF">PACLA_8A071925</name>
</gene>
<feature type="compositionally biased region" description="Basic residues" evidence="1">
    <location>
        <begin position="749"/>
        <end position="759"/>
    </location>
</feature>
<feature type="compositionally biased region" description="Basic and acidic residues" evidence="1">
    <location>
        <begin position="1289"/>
        <end position="1321"/>
    </location>
</feature>
<evidence type="ECO:0000313" key="2">
    <source>
        <dbReference type="EMBL" id="CAB3981737.1"/>
    </source>
</evidence>
<feature type="compositionally biased region" description="Acidic residues" evidence="1">
    <location>
        <begin position="1322"/>
        <end position="1331"/>
    </location>
</feature>
<reference evidence="2" key="1">
    <citation type="submission" date="2020-04" db="EMBL/GenBank/DDBJ databases">
        <authorList>
            <person name="Alioto T."/>
            <person name="Alioto T."/>
            <person name="Gomez Garrido J."/>
        </authorList>
    </citation>
    <scope>NUCLEOTIDE SEQUENCE</scope>
    <source>
        <strain evidence="2">A484AB</strain>
    </source>
</reference>
<feature type="region of interest" description="Disordered" evidence="1">
    <location>
        <begin position="1112"/>
        <end position="1191"/>
    </location>
</feature>
<feature type="compositionally biased region" description="Polar residues" evidence="1">
    <location>
        <begin position="162"/>
        <end position="187"/>
    </location>
</feature>
<sequence length="1405" mass="153374">MELSGRISSERYNPITGTPVPVYPTRPNTSAIFGGSPGAIEYMFIPPNATTRPTTPDTTEKRRSLSRESLRRSFTAVPESKLDSDEYSSISDLSECGGEAEHRERTRTNSGSFSKARKPIARSTSSRLPVSASKPTVMKRANSFTRGTGSCVTRGQARDSRGSTNSQRESNSTSDLSTQPRRSSVGETSKIPRKGGSRGPGPQIPQSSRIPLKRADVNSNVANRERSGKETTSNKRTAPADSKTSGIPVNTSSKKTSSELKEPSEPVISKESALSGIPVKGGSKAQQYSGSSRIPFAKQGGGDPRGNLANRTAEQNQNIDKENENAMQGGESTLKREGTGDELRVGKNDVAKSKLPRKSSIPRSNVAKTSQQKTRNISKTEVETKAAKTSQITKNKTTSLTVNKINVPSYRRETSTGPAEETNTSSTLQRSDSGYGDTDSVSSKEDAPEPGNEFIFSRENSKSKIPRMSSKSRGAAKSSRDGSTCDEKKPMADTKKAESTVADANGLLDGARGKLENETRNNNEKEIKMAARTYEGNKVCSETDKVWVRKNETSQRSNISEKKVENVANKTKSDNCKTSSKENLVDGLRTSKDVVTSQTESRGLANKEVELETDNGKQIRDVLDTGGSACIQKPGIQDGGSCRNIDGLVMQRNVSCGDHKKILNDEKNKGENRENNNVGIKLEGIFNKKQVDSTIRKQSIETVASIDNEAESKNGVQDIKTRNDVEKQASVSSERVASKSEKEQETVARKKQSPRKPPRLSKLLAQNESENKQELSDMRQVWSSNEGNLNKDVISGGNAVEKPRDTRHARDFGMSNGVGLPQDVGQVREVGVVDKVDPSTTQEVSLVGGLVEKTGGVGEPDVDKSEEVGQLQEEGVEKKEDPPRRSDNCMQCRMEQSMLDGEDIPKDDPGFRQYPTFISPRKSLIMCKHHAKQKDDMDMPREQPELAMTSTPNTNNQQLNLETLQQKSEPTAKILSLSSVLNNAERLGDTPRNGSSRSENLKTPKNAVNASRQVENKTLPGPKGTHSPLLALSRDKKFAQNTKTTEDIKTALSLEWDDTGTELSPPNFSDEEEEPGGTSGDLGDNRRPSLKLMNTNEALDKLKVIQSLIMKEAESRSRKEPEENAGKHAVGSKKTGNELVESTGKYSKNPGNKVGNLGGKDSSSNQVSPTSENAGRKASSPTIWDRITDNSTISQDQTTELLNETLAKLKASPKLSSNALARRTLSSRSLPGSRDASKEQLLSDGERPVYVYTSSWMNTSGKNSRGSLLSLCSNNRSLPSSRQNLTKEPGLKRSESAAGRMEKENGKRLEPKERKEYRLSDFDEINLSDDMNEFRSQKATTPHQTPAVDKNMDGEKPRKKSKRSKKKSKNTAATTNNLPAYGVSMEDLAEGKTKCQCTGNRCVIS</sequence>
<feature type="compositionally biased region" description="Low complexity" evidence="1">
    <location>
        <begin position="46"/>
        <end position="57"/>
    </location>
</feature>
<feature type="compositionally biased region" description="Basic and acidic residues" evidence="1">
    <location>
        <begin position="478"/>
        <end position="498"/>
    </location>
</feature>
<feature type="region of interest" description="Disordered" evidence="1">
    <location>
        <begin position="1210"/>
        <end position="1243"/>
    </location>
</feature>
<feature type="compositionally biased region" description="Basic and acidic residues" evidence="1">
    <location>
        <begin position="875"/>
        <end position="887"/>
    </location>
</feature>
<feature type="region of interest" description="Disordered" evidence="1">
    <location>
        <begin position="46"/>
        <end position="502"/>
    </location>
</feature>
<feature type="region of interest" description="Disordered" evidence="1">
    <location>
        <begin position="984"/>
        <end position="1094"/>
    </location>
</feature>
<keyword evidence="3" id="KW-1185">Reference proteome</keyword>
<evidence type="ECO:0000313" key="3">
    <source>
        <dbReference type="Proteomes" id="UP001152795"/>
    </source>
</evidence>
<feature type="compositionally biased region" description="Basic and acidic residues" evidence="1">
    <location>
        <begin position="223"/>
        <end position="233"/>
    </location>
</feature>
<feature type="compositionally biased region" description="Low complexity" evidence="1">
    <location>
        <begin position="1263"/>
        <end position="1282"/>
    </location>
</feature>
<name>A0A7D9DC83_PARCT</name>
<dbReference type="Proteomes" id="UP001152795">
    <property type="component" value="Unassembled WGS sequence"/>
</dbReference>
<feature type="compositionally biased region" description="Polar residues" evidence="1">
    <location>
        <begin position="1214"/>
        <end position="1230"/>
    </location>
</feature>
<comment type="caution">
    <text evidence="2">The sequence shown here is derived from an EMBL/GenBank/DDBJ whole genome shotgun (WGS) entry which is preliminary data.</text>
</comment>
<feature type="compositionally biased region" description="Basic and acidic residues" evidence="1">
    <location>
        <begin position="736"/>
        <end position="748"/>
    </location>
</feature>
<feature type="compositionally biased region" description="Basic and acidic residues" evidence="1">
    <location>
        <begin position="58"/>
        <end position="71"/>
    </location>
</feature>
<dbReference type="EMBL" id="CACRXK020000424">
    <property type="protein sequence ID" value="CAB3981737.1"/>
    <property type="molecule type" value="Genomic_DNA"/>
</dbReference>
<feature type="compositionally biased region" description="Basic and acidic residues" evidence="1">
    <location>
        <begin position="333"/>
        <end position="352"/>
    </location>
</feature>
<feature type="compositionally biased region" description="Polar residues" evidence="1">
    <location>
        <begin position="415"/>
        <end position="432"/>
    </location>
</feature>
<feature type="compositionally biased region" description="Polar residues" evidence="1">
    <location>
        <begin position="1"/>
        <end position="11"/>
    </location>
</feature>
<dbReference type="OrthoDB" id="6009475at2759"/>
<feature type="region of interest" description="Disordered" evidence="1">
    <location>
        <begin position="852"/>
        <end position="887"/>
    </location>
</feature>
<protein>
    <submittedName>
        <fullName evidence="2">Uncharacterized protein</fullName>
    </submittedName>
</protein>
<feature type="compositionally biased region" description="Polar residues" evidence="1">
    <location>
        <begin position="992"/>
        <end position="1013"/>
    </location>
</feature>
<feature type="compositionally biased region" description="Polar residues" evidence="1">
    <location>
        <begin position="361"/>
        <end position="377"/>
    </location>
</feature>
<accession>A0A7D9DC83</accession>
<feature type="compositionally biased region" description="Polar residues" evidence="1">
    <location>
        <begin position="309"/>
        <end position="318"/>
    </location>
</feature>
<organism evidence="2 3">
    <name type="scientific">Paramuricea clavata</name>
    <name type="common">Red gorgonian</name>
    <name type="synonym">Violescent sea-whip</name>
    <dbReference type="NCBI Taxonomy" id="317549"/>
    <lineage>
        <taxon>Eukaryota</taxon>
        <taxon>Metazoa</taxon>
        <taxon>Cnidaria</taxon>
        <taxon>Anthozoa</taxon>
        <taxon>Octocorallia</taxon>
        <taxon>Malacalcyonacea</taxon>
        <taxon>Plexauridae</taxon>
        <taxon>Paramuricea</taxon>
    </lineage>
</organism>
<evidence type="ECO:0000256" key="1">
    <source>
        <dbReference type="SAM" id="MobiDB-lite"/>
    </source>
</evidence>
<feature type="compositionally biased region" description="Polar residues" evidence="1">
    <location>
        <begin position="142"/>
        <end position="153"/>
    </location>
</feature>
<feature type="compositionally biased region" description="Polar residues" evidence="1">
    <location>
        <begin position="1161"/>
        <end position="1173"/>
    </location>
</feature>
<feature type="compositionally biased region" description="Basic and acidic residues" evidence="1">
    <location>
        <begin position="1033"/>
        <end position="1049"/>
    </location>
</feature>
<feature type="compositionally biased region" description="Basic and acidic residues" evidence="1">
    <location>
        <begin position="1112"/>
        <end position="1126"/>
    </location>
</feature>
<proteinExistence type="predicted"/>
<feature type="compositionally biased region" description="Polar residues" evidence="1">
    <location>
        <begin position="234"/>
        <end position="250"/>
    </location>
</feature>
<feature type="compositionally biased region" description="Basic residues" evidence="1">
    <location>
        <begin position="1357"/>
        <end position="1369"/>
    </location>
</feature>
<feature type="region of interest" description="Disordered" evidence="1">
    <location>
        <begin position="1"/>
        <end position="22"/>
    </location>
</feature>
<feature type="region of interest" description="Disordered" evidence="1">
    <location>
        <begin position="1256"/>
        <end position="1378"/>
    </location>
</feature>
<feature type="region of interest" description="Disordered" evidence="1">
    <location>
        <begin position="712"/>
        <end position="775"/>
    </location>
</feature>
<feature type="compositionally biased region" description="Polar residues" evidence="1">
    <location>
        <begin position="387"/>
        <end position="406"/>
    </location>
</feature>